<name>A0A3S3U8X6_9BACT</name>
<comment type="caution">
    <text evidence="2">The sequence shown here is derived from an EMBL/GenBank/DDBJ whole genome shotgun (WGS) entry which is preliminary data.</text>
</comment>
<gene>
    <name evidence="2" type="ORF">H206_01571</name>
</gene>
<dbReference type="PANTHER" id="PTHR45947">
    <property type="entry name" value="SULFOQUINOVOSYL TRANSFERASE SQD2"/>
    <property type="match status" value="1"/>
</dbReference>
<dbReference type="Pfam" id="PF13692">
    <property type="entry name" value="Glyco_trans_1_4"/>
    <property type="match status" value="1"/>
</dbReference>
<sequence length="364" mass="41140">MRICYISYVKYGEGSWVHTSQFIATLKKIHHDVKVYTPLAHQGATTPVAKRSSNREGSTSPGLMNNFREIRLLAVMFTRRAIGELRLLRNVKPDVVILRQERYLSSILLCRLFNIPIIVEVNGPALENQFLPKDEQLRGKAFWQWLEKKMLAMPDHIMVVSKTLKQHYVTCCIPYQKITCIPNGVDIHTFNPDITGDRIRDKLDLKGKTVVGFSGTFAPWHGIGFLADAMKRIIESKKYKDVVLLLVGKPGYAITMPDLPDAVTTITGHIPHEEMPEYLAVIDIFVAPYPEIAPFYFSPLKIFEAMSMGKPVIASAQGQICELITDNISGLLYPPGDQSALIKNIERLICDTQFRNDLARTPEK</sequence>
<dbReference type="Gene3D" id="3.40.50.2000">
    <property type="entry name" value="Glycogen Phosphorylase B"/>
    <property type="match status" value="2"/>
</dbReference>
<organism evidence="2 3">
    <name type="scientific">Candidatus Electrothrix aarhusensis</name>
    <dbReference type="NCBI Taxonomy" id="1859131"/>
    <lineage>
        <taxon>Bacteria</taxon>
        <taxon>Pseudomonadati</taxon>
        <taxon>Thermodesulfobacteriota</taxon>
        <taxon>Desulfobulbia</taxon>
        <taxon>Desulfobulbales</taxon>
        <taxon>Desulfobulbaceae</taxon>
        <taxon>Candidatus Electrothrix</taxon>
    </lineage>
</organism>
<dbReference type="CDD" id="cd03794">
    <property type="entry name" value="GT4_WbuB-like"/>
    <property type="match status" value="1"/>
</dbReference>
<proteinExistence type="predicted"/>
<dbReference type="Proteomes" id="UP000287853">
    <property type="component" value="Unassembled WGS sequence"/>
</dbReference>
<dbReference type="EMBL" id="MTKO01000065">
    <property type="protein sequence ID" value="RWX46367.1"/>
    <property type="molecule type" value="Genomic_DNA"/>
</dbReference>
<protein>
    <submittedName>
        <fullName evidence="2">Glycosyltransferase involved in cell wall bisynthesis</fullName>
    </submittedName>
</protein>
<evidence type="ECO:0000313" key="3">
    <source>
        <dbReference type="Proteomes" id="UP000287853"/>
    </source>
</evidence>
<dbReference type="SUPFAM" id="SSF53756">
    <property type="entry name" value="UDP-Glycosyltransferase/glycogen phosphorylase"/>
    <property type="match status" value="1"/>
</dbReference>
<dbReference type="Pfam" id="PF13439">
    <property type="entry name" value="Glyco_transf_4"/>
    <property type="match status" value="1"/>
</dbReference>
<reference evidence="2 3" key="1">
    <citation type="submission" date="2017-01" db="EMBL/GenBank/DDBJ databases">
        <title>The cable genome- insights into the physiology and evolution of filamentous bacteria capable of sulfide oxidation via long distance electron transfer.</title>
        <authorList>
            <person name="Schreiber L."/>
            <person name="Bjerg J.T."/>
            <person name="Boggild A."/>
            <person name="Van De Vossenberg J."/>
            <person name="Meysman F."/>
            <person name="Nielsen L.P."/>
            <person name="Schramm A."/>
            <person name="Kjeldsen K.U."/>
        </authorList>
    </citation>
    <scope>NUCLEOTIDE SEQUENCE [LARGE SCALE GENOMIC DNA]</scope>
    <source>
        <strain evidence="2">MCF</strain>
    </source>
</reference>
<feature type="domain" description="Glycosyltransferase subfamily 4-like N-terminal" evidence="1">
    <location>
        <begin position="14"/>
        <end position="187"/>
    </location>
</feature>
<evidence type="ECO:0000313" key="2">
    <source>
        <dbReference type="EMBL" id="RWX46367.1"/>
    </source>
</evidence>
<dbReference type="GO" id="GO:0016757">
    <property type="term" value="F:glycosyltransferase activity"/>
    <property type="evidence" value="ECO:0007669"/>
    <property type="project" value="TreeGrafter"/>
</dbReference>
<dbReference type="PANTHER" id="PTHR45947:SF3">
    <property type="entry name" value="SULFOQUINOVOSYL TRANSFERASE SQD2"/>
    <property type="match status" value="1"/>
</dbReference>
<keyword evidence="2" id="KW-0808">Transferase</keyword>
<keyword evidence="3" id="KW-1185">Reference proteome</keyword>
<dbReference type="AlphaFoldDB" id="A0A3S3U8X6"/>
<dbReference type="InterPro" id="IPR028098">
    <property type="entry name" value="Glyco_trans_4-like_N"/>
</dbReference>
<evidence type="ECO:0000259" key="1">
    <source>
        <dbReference type="Pfam" id="PF13439"/>
    </source>
</evidence>
<accession>A0A3S3U8X6</accession>
<dbReference type="InterPro" id="IPR050194">
    <property type="entry name" value="Glycosyltransferase_grp1"/>
</dbReference>